<dbReference type="RefSeq" id="WP_130539977.1">
    <property type="nucleotide sequence ID" value="NZ_CP042431.1"/>
</dbReference>
<dbReference type="InterPro" id="IPR002177">
    <property type="entry name" value="DPS_DNA-bd"/>
</dbReference>
<dbReference type="Gene3D" id="1.20.1260.10">
    <property type="match status" value="1"/>
</dbReference>
<comment type="similarity">
    <text evidence="1 2">Belongs to the Dps family.</text>
</comment>
<reference evidence="4 5" key="1">
    <citation type="submission" date="2019-02" db="EMBL/GenBank/DDBJ databases">
        <title>Genomic Encyclopedia of Type Strains, Phase IV (KMG-IV): sequencing the most valuable type-strain genomes for metagenomic binning, comparative biology and taxonomic classification.</title>
        <authorList>
            <person name="Goeker M."/>
        </authorList>
    </citation>
    <scope>NUCLEOTIDE SEQUENCE [LARGE SCALE GENOMIC DNA]</scope>
    <source>
        <strain evidence="4 5">DSM 18116</strain>
    </source>
</reference>
<dbReference type="Proteomes" id="UP000293874">
    <property type="component" value="Unassembled WGS sequence"/>
</dbReference>
<dbReference type="GO" id="GO:0008199">
    <property type="term" value="F:ferric iron binding"/>
    <property type="evidence" value="ECO:0007669"/>
    <property type="project" value="InterPro"/>
</dbReference>
<dbReference type="InterPro" id="IPR023188">
    <property type="entry name" value="DPS_DNA-bd_CS"/>
</dbReference>
<sequence length="156" mass="18413">MKANIGLIEKNAQQIALILNKLLADEFVLYAKTRNYHWNYEGDNFIEMHKFFESLYTELEDVIDEIAERVRKIGHYAEGRLKEYLKLTDLTEPSTTTKQGEQVRNLLDDHETMARYIREKITEVDKLKDVGTVDYLTQLIQKHEKAAWMLRSYLGK</sequence>
<evidence type="ECO:0000256" key="1">
    <source>
        <dbReference type="ARBA" id="ARBA00009497"/>
    </source>
</evidence>
<dbReference type="EMBL" id="SGXA01000001">
    <property type="protein sequence ID" value="RZS75623.1"/>
    <property type="molecule type" value="Genomic_DNA"/>
</dbReference>
<dbReference type="GO" id="GO:0003677">
    <property type="term" value="F:DNA binding"/>
    <property type="evidence" value="ECO:0007669"/>
    <property type="project" value="UniProtKB-KW"/>
</dbReference>
<protein>
    <submittedName>
        <fullName evidence="4">Starvation-inducible DNA-binding protein</fullName>
    </submittedName>
</protein>
<dbReference type="Pfam" id="PF00210">
    <property type="entry name" value="Ferritin"/>
    <property type="match status" value="1"/>
</dbReference>
<dbReference type="PANTHER" id="PTHR42932:SF3">
    <property type="entry name" value="DNA PROTECTION DURING STARVATION PROTEIN"/>
    <property type="match status" value="1"/>
</dbReference>
<gene>
    <name evidence="4" type="ORF">EV199_1493</name>
</gene>
<feature type="domain" description="Ferritin/DPS" evidence="3">
    <location>
        <begin position="18"/>
        <end position="156"/>
    </location>
</feature>
<keyword evidence="5" id="KW-1185">Reference proteome</keyword>
<dbReference type="AlphaFoldDB" id="A0A4Q7N3S0"/>
<name>A0A4Q7N3S0_9BACT</name>
<proteinExistence type="inferred from homology"/>
<evidence type="ECO:0000259" key="3">
    <source>
        <dbReference type="Pfam" id="PF00210"/>
    </source>
</evidence>
<dbReference type="CDD" id="cd01043">
    <property type="entry name" value="DPS"/>
    <property type="match status" value="1"/>
</dbReference>
<evidence type="ECO:0000313" key="4">
    <source>
        <dbReference type="EMBL" id="RZS75623.1"/>
    </source>
</evidence>
<dbReference type="PIRSF" id="PIRSF005900">
    <property type="entry name" value="Dps"/>
    <property type="match status" value="1"/>
</dbReference>
<dbReference type="InterPro" id="IPR009078">
    <property type="entry name" value="Ferritin-like_SF"/>
</dbReference>
<accession>A0A4Q7N3S0</accession>
<organism evidence="4 5">
    <name type="scientific">Pseudobacter ginsenosidimutans</name>
    <dbReference type="NCBI Taxonomy" id="661488"/>
    <lineage>
        <taxon>Bacteria</taxon>
        <taxon>Pseudomonadati</taxon>
        <taxon>Bacteroidota</taxon>
        <taxon>Chitinophagia</taxon>
        <taxon>Chitinophagales</taxon>
        <taxon>Chitinophagaceae</taxon>
        <taxon>Pseudobacter</taxon>
    </lineage>
</organism>
<dbReference type="OrthoDB" id="9797023at2"/>
<comment type="caution">
    <text evidence="4">The sequence shown here is derived from an EMBL/GenBank/DDBJ whole genome shotgun (WGS) entry which is preliminary data.</text>
</comment>
<dbReference type="InterPro" id="IPR008331">
    <property type="entry name" value="Ferritin_DPS_dom"/>
</dbReference>
<dbReference type="PANTHER" id="PTHR42932">
    <property type="entry name" value="GENERAL STRESS PROTEIN 20U"/>
    <property type="match status" value="1"/>
</dbReference>
<dbReference type="InterPro" id="IPR012347">
    <property type="entry name" value="Ferritin-like"/>
</dbReference>
<keyword evidence="4" id="KW-0238">DNA-binding</keyword>
<evidence type="ECO:0000313" key="5">
    <source>
        <dbReference type="Proteomes" id="UP000293874"/>
    </source>
</evidence>
<dbReference type="PRINTS" id="PR01346">
    <property type="entry name" value="HELNAPAPROT"/>
</dbReference>
<dbReference type="GO" id="GO:0016722">
    <property type="term" value="F:oxidoreductase activity, acting on metal ions"/>
    <property type="evidence" value="ECO:0007669"/>
    <property type="project" value="InterPro"/>
</dbReference>
<dbReference type="PROSITE" id="PS00819">
    <property type="entry name" value="DPS_2"/>
    <property type="match status" value="1"/>
</dbReference>
<evidence type="ECO:0000256" key="2">
    <source>
        <dbReference type="RuleBase" id="RU003875"/>
    </source>
</evidence>
<dbReference type="SUPFAM" id="SSF47240">
    <property type="entry name" value="Ferritin-like"/>
    <property type="match status" value="1"/>
</dbReference>